<keyword evidence="1" id="KW-0175">Coiled coil</keyword>
<protein>
    <submittedName>
        <fullName evidence="3">Uncharacterized protein</fullName>
    </submittedName>
</protein>
<feature type="region of interest" description="Disordered" evidence="2">
    <location>
        <begin position="148"/>
        <end position="200"/>
    </location>
</feature>
<feature type="compositionally biased region" description="Basic and acidic residues" evidence="2">
    <location>
        <begin position="172"/>
        <end position="181"/>
    </location>
</feature>
<evidence type="ECO:0000256" key="1">
    <source>
        <dbReference type="SAM" id="Coils"/>
    </source>
</evidence>
<dbReference type="VEuPathDB" id="FungiDB:BCV72DRAFT_307815"/>
<dbReference type="Gene3D" id="6.10.280.220">
    <property type="match status" value="1"/>
</dbReference>
<dbReference type="Proteomes" id="UP000242414">
    <property type="component" value="Unassembled WGS sequence"/>
</dbReference>
<dbReference type="EMBL" id="KV921988">
    <property type="protein sequence ID" value="ORE03871.1"/>
    <property type="molecule type" value="Genomic_DNA"/>
</dbReference>
<reference evidence="3" key="1">
    <citation type="journal article" date="2016" name="Proc. Natl. Acad. Sci. U.S.A.">
        <title>Lipid metabolic changes in an early divergent fungus govern the establishment of a mutualistic symbiosis with endobacteria.</title>
        <authorList>
            <person name="Lastovetsky O.A."/>
            <person name="Gaspar M.L."/>
            <person name="Mondo S.J."/>
            <person name="LaButti K.M."/>
            <person name="Sandor L."/>
            <person name="Grigoriev I.V."/>
            <person name="Henry S.A."/>
            <person name="Pawlowska T.E."/>
        </authorList>
    </citation>
    <scope>NUCLEOTIDE SEQUENCE [LARGE SCALE GENOMIC DNA]</scope>
    <source>
        <strain evidence="3">ATCC 52814</strain>
    </source>
</reference>
<dbReference type="AlphaFoldDB" id="A0A1X0QVV9"/>
<feature type="coiled-coil region" evidence="1">
    <location>
        <begin position="205"/>
        <end position="239"/>
    </location>
</feature>
<name>A0A1X0QVV9_RHIZD</name>
<dbReference type="OrthoDB" id="496at2759"/>
<feature type="compositionally biased region" description="Basic residues" evidence="2">
    <location>
        <begin position="149"/>
        <end position="161"/>
    </location>
</feature>
<gene>
    <name evidence="3" type="ORF">BCV72DRAFT_307815</name>
</gene>
<accession>A0A1X0QVV9</accession>
<evidence type="ECO:0000313" key="3">
    <source>
        <dbReference type="EMBL" id="ORE03871.1"/>
    </source>
</evidence>
<organism evidence="3">
    <name type="scientific">Rhizopus microsporus var. microsporus</name>
    <dbReference type="NCBI Taxonomy" id="86635"/>
    <lineage>
        <taxon>Eukaryota</taxon>
        <taxon>Fungi</taxon>
        <taxon>Fungi incertae sedis</taxon>
        <taxon>Mucoromycota</taxon>
        <taxon>Mucoromycotina</taxon>
        <taxon>Mucoromycetes</taxon>
        <taxon>Mucorales</taxon>
        <taxon>Mucorineae</taxon>
        <taxon>Rhizopodaceae</taxon>
        <taxon>Rhizopus</taxon>
    </lineage>
</organism>
<evidence type="ECO:0000256" key="2">
    <source>
        <dbReference type="SAM" id="MobiDB-lite"/>
    </source>
</evidence>
<sequence>MTEVSRQQRLDIKVLTSEYLSSAQTAMDAAKQKARHMVSSARDLIPNVSLPQVDALSTVMFSPLAAHPVYRSEKMMKAMQMMQQQQQQRTSSSSGTTTAIAPRSDLILHGRAYAWPSSAALLEEEIPESNTPPVTLFQGFAATYPSLAKRSKKKSRQRKKKTASETSSVQSESKREEEEAPRTVNQIISQRERKVRESDRISMQKSSIVNEIEQLDLQINELLTKRKALEQRWEELELKDTQLRLIIEELDEAIVDIEVGGDGRLPLTKKAEPDEEIDSPIELYRRLFTVFKHEDDDTDYLESM</sequence>
<feature type="compositionally biased region" description="Basic and acidic residues" evidence="2">
    <location>
        <begin position="190"/>
        <end position="200"/>
    </location>
</feature>
<proteinExistence type="predicted"/>